<evidence type="ECO:0000313" key="3">
    <source>
        <dbReference type="Proteomes" id="UP000240206"/>
    </source>
</evidence>
<feature type="non-terminal residue" evidence="2">
    <location>
        <position position="131"/>
    </location>
</feature>
<evidence type="ECO:0000313" key="2">
    <source>
        <dbReference type="EMBL" id="PSI00330.1"/>
    </source>
</evidence>
<evidence type="ECO:0000256" key="1">
    <source>
        <dbReference type="SAM" id="Phobius"/>
    </source>
</evidence>
<accession>A0A2P7EAU6</accession>
<organism evidence="2 3">
    <name type="scientific">Synechococcus lacustris str. Tous</name>
    <dbReference type="NCBI Taxonomy" id="1910958"/>
    <lineage>
        <taxon>Bacteria</taxon>
        <taxon>Bacillati</taxon>
        <taxon>Cyanobacteriota</taxon>
        <taxon>Cyanophyceae</taxon>
        <taxon>Synechococcales</taxon>
        <taxon>Synechococcaceae</taxon>
        <taxon>Synechococcus</taxon>
    </lineage>
</organism>
<name>A0A2P7EAU6_9SYNE</name>
<dbReference type="RefSeq" id="WP_133165308.1">
    <property type="nucleotide sequence ID" value="NZ_PXVC01000158.1"/>
</dbReference>
<keyword evidence="1" id="KW-0472">Membrane</keyword>
<protein>
    <submittedName>
        <fullName evidence="2">Uncharacterized protein</fullName>
    </submittedName>
</protein>
<keyword evidence="1" id="KW-1133">Transmembrane helix</keyword>
<keyword evidence="1" id="KW-0812">Transmembrane</keyword>
<dbReference type="EMBL" id="PXVC01000158">
    <property type="protein sequence ID" value="PSI00330.1"/>
    <property type="molecule type" value="Genomic_DNA"/>
</dbReference>
<comment type="caution">
    <text evidence="2">The sequence shown here is derived from an EMBL/GenBank/DDBJ whole genome shotgun (WGS) entry which is preliminary data.</text>
</comment>
<gene>
    <name evidence="2" type="ORF">C7K08_13735</name>
</gene>
<proteinExistence type="predicted"/>
<sequence length="131" mass="14927">MNQILKITKPFIVIQAFINRYTAKIPKDFLILLIAFGVIFGAFALKDLLDFREMPPLTNDRSEVYGFYEPKILLKAVERYRKINDVSSKSVNYANAKYQVPSRTDISLDIDNIVSVDDETAMAKIEGTIFA</sequence>
<dbReference type="Proteomes" id="UP000240206">
    <property type="component" value="Unassembled WGS sequence"/>
</dbReference>
<keyword evidence="3" id="KW-1185">Reference proteome</keyword>
<dbReference type="AlphaFoldDB" id="A0A2P7EAU6"/>
<feature type="transmembrane region" description="Helical" evidence="1">
    <location>
        <begin position="29"/>
        <end position="49"/>
    </location>
</feature>
<reference evidence="3" key="1">
    <citation type="submission" date="2018-03" db="EMBL/GenBank/DDBJ databases">
        <title>Ecological and genomic features of two cosmopolitan and abundant freshwater picocyanobacteria.</title>
        <authorList>
            <person name="Cabello-Yeves P.J."/>
            <person name="Picazo A."/>
            <person name="Camacho A."/>
            <person name="Callieri C."/>
            <person name="Rosselli R."/>
            <person name="Roda-Garcia J."/>
            <person name="Coutinho F.H."/>
            <person name="Rodriguez-Valera F."/>
        </authorList>
    </citation>
    <scope>NUCLEOTIDE SEQUENCE [LARGE SCALE GENOMIC DNA]</scope>
    <source>
        <strain evidence="3">Tous</strain>
    </source>
</reference>